<organism evidence="1 2">
    <name type="scientific">Sphaerodactylus townsendi</name>
    <dbReference type="NCBI Taxonomy" id="933632"/>
    <lineage>
        <taxon>Eukaryota</taxon>
        <taxon>Metazoa</taxon>
        <taxon>Chordata</taxon>
        <taxon>Craniata</taxon>
        <taxon>Vertebrata</taxon>
        <taxon>Euteleostomi</taxon>
        <taxon>Lepidosauria</taxon>
        <taxon>Squamata</taxon>
        <taxon>Bifurcata</taxon>
        <taxon>Gekkota</taxon>
        <taxon>Sphaerodactylidae</taxon>
        <taxon>Sphaerodactylus</taxon>
    </lineage>
</organism>
<evidence type="ECO:0000313" key="2">
    <source>
        <dbReference type="Proteomes" id="UP000827872"/>
    </source>
</evidence>
<name>A0ACB8FTQ3_9SAUR</name>
<dbReference type="Proteomes" id="UP000827872">
    <property type="component" value="Linkage Group LG11"/>
</dbReference>
<reference evidence="1" key="1">
    <citation type="submission" date="2021-08" db="EMBL/GenBank/DDBJ databases">
        <title>The first chromosome-level gecko genome reveals the dynamic sex chromosomes of Neotropical dwarf geckos (Sphaerodactylidae: Sphaerodactylus).</title>
        <authorList>
            <person name="Pinto B.J."/>
            <person name="Keating S.E."/>
            <person name="Gamble T."/>
        </authorList>
    </citation>
    <scope>NUCLEOTIDE SEQUENCE</scope>
    <source>
        <strain evidence="1">TG3544</strain>
    </source>
</reference>
<proteinExistence type="predicted"/>
<keyword evidence="2" id="KW-1185">Reference proteome</keyword>
<comment type="caution">
    <text evidence="1">The sequence shown here is derived from an EMBL/GenBank/DDBJ whole genome shotgun (WGS) entry which is preliminary data.</text>
</comment>
<dbReference type="EMBL" id="CM037624">
    <property type="protein sequence ID" value="KAH8010377.1"/>
    <property type="molecule type" value="Genomic_DNA"/>
</dbReference>
<protein>
    <submittedName>
        <fullName evidence="1">Polypeptide N-acetylgalactosaminyltransferase 1</fullName>
    </submittedName>
</protein>
<evidence type="ECO:0000313" key="1">
    <source>
        <dbReference type="EMBL" id="KAH8010377.1"/>
    </source>
</evidence>
<accession>A0ACB8FTQ3</accession>
<sequence length="358" mass="41200">MAGGLFSIDRDYFQEIGTYDAGMDIWGGENLEISFRIWQCGGTLEIVTCSHVGHVFRKATPYTFPGGTGQIINKNNRRLAEVWMDEFKNFFYIISPGVTKVDYGDISSRAGLRQKLQCRPFSWYLENVYPDSQIPRHYFSLGEIRNVETNQCLDNMARKENEKVGIFNCHGMGGNQGNRSVSDFAAEFRRLASRLHRWPEMVLVQLFKDALHPKVLQWSLINGDPETLLEWIKRAGDAELRIQQVEQSEQRWNRAQRPPCPIHPLVFSYTANKEIRTDDLCLDVSKLNGPVTMLKCHHLKGNQLWEYDPVKLTLLHVNSNQCLDKATEDDSQVPSIRDCSGNRSQQWLLRNVTLPETF</sequence>
<gene>
    <name evidence="1" type="primary">GALNT1_1</name>
    <name evidence="1" type="ORF">K3G42_002963</name>
</gene>